<evidence type="ECO:0008006" key="3">
    <source>
        <dbReference type="Google" id="ProtNLM"/>
    </source>
</evidence>
<evidence type="ECO:0000313" key="1">
    <source>
        <dbReference type="EMBL" id="MSC63932.1"/>
    </source>
</evidence>
<dbReference type="SUPFAM" id="SSF81301">
    <property type="entry name" value="Nucleotidyltransferase"/>
    <property type="match status" value="1"/>
</dbReference>
<evidence type="ECO:0000313" key="2">
    <source>
        <dbReference type="Proteomes" id="UP000461506"/>
    </source>
</evidence>
<dbReference type="InterPro" id="IPR043519">
    <property type="entry name" value="NT_sf"/>
</dbReference>
<proteinExistence type="predicted"/>
<dbReference type="Proteomes" id="UP000461506">
    <property type="component" value="Unassembled WGS sequence"/>
</dbReference>
<gene>
    <name evidence="1" type="ORF">GKD95_11475</name>
</gene>
<dbReference type="EMBL" id="WKQN01000012">
    <property type="protein sequence ID" value="MSC63932.1"/>
    <property type="molecule type" value="Genomic_DNA"/>
</dbReference>
<comment type="caution">
    <text evidence="1">The sequence shown here is derived from an EMBL/GenBank/DDBJ whole genome shotgun (WGS) entry which is preliminary data.</text>
</comment>
<dbReference type="RefSeq" id="WP_154277511.1">
    <property type="nucleotide sequence ID" value="NZ_WKQN01000012.1"/>
</dbReference>
<protein>
    <recommendedName>
        <fullName evidence="3">GrpB family protein</fullName>
    </recommendedName>
</protein>
<organism evidence="1 2">
    <name type="scientific">Faecalibacterium prausnitzii</name>
    <dbReference type="NCBI Taxonomy" id="853"/>
    <lineage>
        <taxon>Bacteria</taxon>
        <taxon>Bacillati</taxon>
        <taxon>Bacillota</taxon>
        <taxon>Clostridia</taxon>
        <taxon>Eubacteriales</taxon>
        <taxon>Oscillospiraceae</taxon>
        <taxon>Faecalibacterium</taxon>
    </lineage>
</organism>
<dbReference type="InterPro" id="IPR007344">
    <property type="entry name" value="GrpB/CoaE"/>
</dbReference>
<dbReference type="PANTHER" id="PTHR34822">
    <property type="entry name" value="GRPB DOMAIN PROTEIN (AFU_ORTHOLOGUE AFUA_1G01530)"/>
    <property type="match status" value="1"/>
</dbReference>
<accession>A0A844DRA1</accession>
<dbReference type="PANTHER" id="PTHR34822:SF1">
    <property type="entry name" value="GRPB FAMILY PROTEIN"/>
    <property type="match status" value="1"/>
</dbReference>
<dbReference type="AlphaFoldDB" id="A0A844DRA1"/>
<name>A0A844DRA1_9FIRM</name>
<sequence length="170" mass="19597">MITKHIVVEPFDEHWRLDFLKIQNELTDALGQLAIRIEHVGSTSVQGLSAKPIIDIDVVIKDYNALKDAISALEKIGYQYEGDLGIPGREAFRYDGKDHLKKHHLYVCPADSPELKRHIAFRDYLRTHPDAVRKYSLIKEEGAKKYPDDIERYIEYKSPFIEGIYSEIGI</sequence>
<dbReference type="Gene3D" id="3.30.460.10">
    <property type="entry name" value="Beta Polymerase, domain 2"/>
    <property type="match status" value="1"/>
</dbReference>
<dbReference type="Pfam" id="PF04229">
    <property type="entry name" value="GrpB"/>
    <property type="match status" value="1"/>
</dbReference>
<reference evidence="1 2" key="1">
    <citation type="journal article" date="2019" name="Nat. Med.">
        <title>A library of human gut bacterial isolates paired with longitudinal multiomics data enables mechanistic microbiome research.</title>
        <authorList>
            <person name="Poyet M."/>
            <person name="Groussin M."/>
            <person name="Gibbons S.M."/>
            <person name="Avila-Pacheco J."/>
            <person name="Jiang X."/>
            <person name="Kearney S.M."/>
            <person name="Perrotta A.R."/>
            <person name="Berdy B."/>
            <person name="Zhao S."/>
            <person name="Lieberman T.D."/>
            <person name="Swanson P.K."/>
            <person name="Smith M."/>
            <person name="Roesemann S."/>
            <person name="Alexander J.E."/>
            <person name="Rich S.A."/>
            <person name="Livny J."/>
            <person name="Vlamakis H."/>
            <person name="Clish C."/>
            <person name="Bullock K."/>
            <person name="Deik A."/>
            <person name="Scott J."/>
            <person name="Pierce K.A."/>
            <person name="Xavier R.J."/>
            <person name="Alm E.J."/>
        </authorList>
    </citation>
    <scope>NUCLEOTIDE SEQUENCE [LARGE SCALE GENOMIC DNA]</scope>
    <source>
        <strain evidence="1 2">BIOML-A1</strain>
    </source>
</reference>